<dbReference type="SUPFAM" id="SSF56601">
    <property type="entry name" value="beta-lactamase/transpeptidase-like"/>
    <property type="match status" value="1"/>
</dbReference>
<evidence type="ECO:0000259" key="1">
    <source>
        <dbReference type="Pfam" id="PF00144"/>
    </source>
</evidence>
<dbReference type="Pfam" id="PF00144">
    <property type="entry name" value="Beta-lactamase"/>
    <property type="match status" value="1"/>
</dbReference>
<organism evidence="2 5">
    <name type="scientific">Variovorax beijingensis</name>
    <dbReference type="NCBI Taxonomy" id="2496117"/>
    <lineage>
        <taxon>Bacteria</taxon>
        <taxon>Pseudomonadati</taxon>
        <taxon>Pseudomonadota</taxon>
        <taxon>Betaproteobacteria</taxon>
        <taxon>Burkholderiales</taxon>
        <taxon>Comamonadaceae</taxon>
        <taxon>Variovorax</taxon>
    </lineage>
</organism>
<evidence type="ECO:0000313" key="4">
    <source>
        <dbReference type="Proteomes" id="UP000271137"/>
    </source>
</evidence>
<proteinExistence type="predicted"/>
<dbReference type="Gene3D" id="3.40.710.10">
    <property type="entry name" value="DD-peptidase/beta-lactamase superfamily"/>
    <property type="match status" value="1"/>
</dbReference>
<dbReference type="PANTHER" id="PTHR43283:SF18">
    <property type="match status" value="1"/>
</dbReference>
<dbReference type="Proteomes" id="UP000271137">
    <property type="component" value="Unassembled WGS sequence"/>
</dbReference>
<dbReference type="Proteomes" id="UP000271590">
    <property type="component" value="Unassembled WGS sequence"/>
</dbReference>
<evidence type="ECO:0000313" key="2">
    <source>
        <dbReference type="EMBL" id="RRH91497.1"/>
    </source>
</evidence>
<keyword evidence="2" id="KW-0378">Hydrolase</keyword>
<gene>
    <name evidence="2" type="ORF">EH244_04545</name>
    <name evidence="3" type="ORF">EJO66_01975</name>
</gene>
<name>A0A3P3EZ36_9BURK</name>
<dbReference type="AlphaFoldDB" id="A0A3P3EZ36"/>
<feature type="domain" description="Beta-lactamase-related" evidence="1">
    <location>
        <begin position="9"/>
        <end position="319"/>
    </location>
</feature>
<evidence type="ECO:0000313" key="3">
    <source>
        <dbReference type="EMBL" id="RSZ44762.1"/>
    </source>
</evidence>
<dbReference type="InterPro" id="IPR050789">
    <property type="entry name" value="Diverse_Enzym_Activities"/>
</dbReference>
<reference evidence="2 5" key="1">
    <citation type="submission" date="2018-11" db="EMBL/GenBank/DDBJ databases">
        <title>The genome of Variovorax sp T529.</title>
        <authorList>
            <person name="Gao J."/>
        </authorList>
    </citation>
    <scope>NUCLEOTIDE SEQUENCE [LARGE SCALE GENOMIC DNA]</scope>
    <source>
        <strain evidence="2 5">T529</strain>
    </source>
</reference>
<dbReference type="InterPro" id="IPR012338">
    <property type="entry name" value="Beta-lactam/transpept-like"/>
</dbReference>
<dbReference type="GO" id="GO:0016787">
    <property type="term" value="F:hydrolase activity"/>
    <property type="evidence" value="ECO:0007669"/>
    <property type="project" value="UniProtKB-KW"/>
</dbReference>
<reference evidence="3 4" key="2">
    <citation type="submission" date="2018-12" db="EMBL/GenBank/DDBJ databases">
        <title>The genome sequences of strain 502.</title>
        <authorList>
            <person name="Gao J."/>
            <person name="Sun J."/>
        </authorList>
    </citation>
    <scope>NUCLEOTIDE SEQUENCE [LARGE SCALE GENOMIC DNA]</scope>
    <source>
        <strain evidence="3 4">502</strain>
    </source>
</reference>
<evidence type="ECO:0000313" key="5">
    <source>
        <dbReference type="Proteomes" id="UP000271590"/>
    </source>
</evidence>
<dbReference type="EMBL" id="RQXU01000002">
    <property type="protein sequence ID" value="RRH91497.1"/>
    <property type="molecule type" value="Genomic_DNA"/>
</dbReference>
<protein>
    <submittedName>
        <fullName evidence="2">Class A beta-lactamase-related serine hydrolase</fullName>
    </submittedName>
</protein>
<sequence length="337" mass="36864">MRRTNPSLERRLEGLLADRSVTGASMAHVRKNSIELAAAGLRDKEAAEPVDAETVFGAASLTKPIVSYAVLQLADAGVLDLDEPLFAPERSIVPGDATSALITFRHVLTHTCGLQNLRDKNPLRMHFHPGSRFSYSSVGFTFLQSAVEARTGETLETTMRRLVFEPLGMRSSSLEWQDRFSDNVAFPHEAQERLETHRPPTANASYSLQTTAGDYGAFVAAVFRGEGLRPSTWKQWLTASIMVPDGAIVHLDREPAATEPDIGWGLGWGVEPSRGTFFQWGKMTGIRAFVMGSAEQESGVVLFTNSNTGLRLMEDLAREALPAPHAAIRWLADGVSE</sequence>
<dbReference type="EMBL" id="RXFQ01000001">
    <property type="protein sequence ID" value="RSZ44762.1"/>
    <property type="molecule type" value="Genomic_DNA"/>
</dbReference>
<keyword evidence="4" id="KW-1185">Reference proteome</keyword>
<dbReference type="RefSeq" id="WP_124957255.1">
    <property type="nucleotide sequence ID" value="NZ_CBFHCE010000004.1"/>
</dbReference>
<comment type="caution">
    <text evidence="2">The sequence shown here is derived from an EMBL/GenBank/DDBJ whole genome shotgun (WGS) entry which is preliminary data.</text>
</comment>
<accession>A0A3P3EZ36</accession>
<dbReference type="PANTHER" id="PTHR43283">
    <property type="entry name" value="BETA-LACTAMASE-RELATED"/>
    <property type="match status" value="1"/>
</dbReference>
<dbReference type="InterPro" id="IPR001466">
    <property type="entry name" value="Beta-lactam-related"/>
</dbReference>